<reference evidence="2 3" key="1">
    <citation type="submission" date="2024-05" db="EMBL/GenBank/DDBJ databases">
        <title>Three bacterial strains, DH-69, EH-24, and ECK-19 isolated from coastal sediments.</title>
        <authorList>
            <person name="Ye Y.-Q."/>
            <person name="Du Z.-J."/>
        </authorList>
    </citation>
    <scope>NUCLEOTIDE SEQUENCE [LARGE SCALE GENOMIC DNA]</scope>
    <source>
        <strain evidence="2 3">ECK-19</strain>
    </source>
</reference>
<keyword evidence="1" id="KW-0732">Signal</keyword>
<protein>
    <recommendedName>
        <fullName evidence="4">DUF2946 domain-containing protein</fullName>
    </recommendedName>
</protein>
<evidence type="ECO:0000313" key="2">
    <source>
        <dbReference type="EMBL" id="MEX6633409.1"/>
    </source>
</evidence>
<dbReference type="RefSeq" id="WP_369313367.1">
    <property type="nucleotide sequence ID" value="NZ_JBEHZE010000001.1"/>
</dbReference>
<organism evidence="2 3">
    <name type="scientific">Hyphococcus lacteus</name>
    <dbReference type="NCBI Taxonomy" id="3143536"/>
    <lineage>
        <taxon>Bacteria</taxon>
        <taxon>Pseudomonadati</taxon>
        <taxon>Pseudomonadota</taxon>
        <taxon>Alphaproteobacteria</taxon>
        <taxon>Parvularculales</taxon>
        <taxon>Parvularculaceae</taxon>
        <taxon>Hyphococcus</taxon>
    </lineage>
</organism>
<feature type="chain" id="PRO_5045218594" description="DUF2946 domain-containing protein" evidence="1">
    <location>
        <begin position="26"/>
        <end position="149"/>
    </location>
</feature>
<evidence type="ECO:0000256" key="1">
    <source>
        <dbReference type="SAM" id="SignalP"/>
    </source>
</evidence>
<name>A0ABV3Z3P3_9PROT</name>
<proteinExistence type="predicted"/>
<evidence type="ECO:0000313" key="3">
    <source>
        <dbReference type="Proteomes" id="UP001560685"/>
    </source>
</evidence>
<comment type="caution">
    <text evidence="2">The sequence shown here is derived from an EMBL/GenBank/DDBJ whole genome shotgun (WGS) entry which is preliminary data.</text>
</comment>
<keyword evidence="3" id="KW-1185">Reference proteome</keyword>
<feature type="signal peptide" evidence="1">
    <location>
        <begin position="1"/>
        <end position="25"/>
    </location>
</feature>
<sequence length="149" mass="15865">MITSRLKVIIFTALALILSVGHSFCAELAASVPSSQMLAVQTVDDAHQGHKQAVNVAHHGDRQREPAAEHAPCSPDQSTCEHCDSAQFFNAASINFIAALNPPSPFVAVPLSDIIVSSERIVSRAVLTALRKHGPPGDTPISLKIKLQN</sequence>
<dbReference type="EMBL" id="JBEHZE010000001">
    <property type="protein sequence ID" value="MEX6633409.1"/>
    <property type="molecule type" value="Genomic_DNA"/>
</dbReference>
<dbReference type="Proteomes" id="UP001560685">
    <property type="component" value="Unassembled WGS sequence"/>
</dbReference>
<evidence type="ECO:0008006" key="4">
    <source>
        <dbReference type="Google" id="ProtNLM"/>
    </source>
</evidence>
<accession>A0ABV3Z3P3</accession>
<gene>
    <name evidence="2" type="ORF">ABFZ84_07580</name>
</gene>